<feature type="compositionally biased region" description="Pro residues" evidence="1">
    <location>
        <begin position="209"/>
        <end position="221"/>
    </location>
</feature>
<feature type="compositionally biased region" description="Polar residues" evidence="1">
    <location>
        <begin position="198"/>
        <end position="208"/>
    </location>
</feature>
<evidence type="ECO:0000313" key="2">
    <source>
        <dbReference type="EMBL" id="SHF77516.1"/>
    </source>
</evidence>
<name>A0A1M5EE92_9ACTN</name>
<accession>A0A1M5EE92</accession>
<keyword evidence="3" id="KW-1185">Reference proteome</keyword>
<proteinExistence type="predicted"/>
<dbReference type="AlphaFoldDB" id="A0A1M5EE92"/>
<evidence type="ECO:0000313" key="3">
    <source>
        <dbReference type="Proteomes" id="UP000186132"/>
    </source>
</evidence>
<reference evidence="2 3" key="1">
    <citation type="submission" date="2016-11" db="EMBL/GenBank/DDBJ databases">
        <authorList>
            <person name="Jaros S."/>
            <person name="Januszkiewicz K."/>
            <person name="Wedrychowicz H."/>
        </authorList>
    </citation>
    <scope>NUCLEOTIDE SEQUENCE [LARGE SCALE GENOMIC DNA]</scope>
    <source>
        <strain evidence="2 3">DSM 45627</strain>
    </source>
</reference>
<organism evidence="2 3">
    <name type="scientific">Jatrophihabitans endophyticus</name>
    <dbReference type="NCBI Taxonomy" id="1206085"/>
    <lineage>
        <taxon>Bacteria</taxon>
        <taxon>Bacillati</taxon>
        <taxon>Actinomycetota</taxon>
        <taxon>Actinomycetes</taxon>
        <taxon>Jatrophihabitantales</taxon>
        <taxon>Jatrophihabitantaceae</taxon>
        <taxon>Jatrophihabitans</taxon>
    </lineage>
</organism>
<dbReference type="EMBL" id="FQVU01000001">
    <property type="protein sequence ID" value="SHF77516.1"/>
    <property type="molecule type" value="Genomic_DNA"/>
</dbReference>
<protein>
    <submittedName>
        <fullName evidence="2">Uncharacterized protein</fullName>
    </submittedName>
</protein>
<sequence>MTKAVSKDKKPRVRLLQEDVPSTSLEQALRVARAIGENYAYKPTRPLNVAQAMSMSPTSGPFRMITGAAVAYGLTTAAAQAPEIGLTPIGMRIVRPTTEGDDLAARREALLRPKIVGDFLRQYDGAAIPTDVIAKNVLQERGVPAERTESVLELIVAGASEVGFVREWNGKRYVDLAGQAVDAPRDGVSPGGNPPTSPATTQTNQPSMMQPPPVTISPPAPAAGVSLSSGVHINIEIHIAADATSETVEDIFRNMRRYVLSADEVADDDTTSAG</sequence>
<feature type="region of interest" description="Disordered" evidence="1">
    <location>
        <begin position="182"/>
        <end position="221"/>
    </location>
</feature>
<gene>
    <name evidence="2" type="ORF">SAMN05443575_0868</name>
</gene>
<dbReference type="Proteomes" id="UP000186132">
    <property type="component" value="Unassembled WGS sequence"/>
</dbReference>
<evidence type="ECO:0000256" key="1">
    <source>
        <dbReference type="SAM" id="MobiDB-lite"/>
    </source>
</evidence>